<dbReference type="RefSeq" id="WP_012873210.1">
    <property type="nucleotide sequence ID" value="NC_013524.1"/>
</dbReference>
<dbReference type="GO" id="GO:0008483">
    <property type="term" value="F:transaminase activity"/>
    <property type="evidence" value="ECO:0007669"/>
    <property type="project" value="UniProtKB-KW"/>
</dbReference>
<keyword evidence="5" id="KW-0808">Transferase</keyword>
<dbReference type="STRING" id="479434.Sthe_2758"/>
<dbReference type="Proteomes" id="UP000002027">
    <property type="component" value="Chromosome 2"/>
</dbReference>
<dbReference type="HOGENOM" id="CLU_033332_7_2_0"/>
<dbReference type="InterPro" id="IPR015422">
    <property type="entry name" value="PyrdxlP-dep_Trfase_small"/>
</dbReference>
<accession>D1C8M9</accession>
<protein>
    <submittedName>
        <fullName evidence="5">DegT/DnrJ/EryC1/StrS aminotransferase</fullName>
    </submittedName>
</protein>
<dbReference type="GO" id="GO:0000271">
    <property type="term" value="P:polysaccharide biosynthetic process"/>
    <property type="evidence" value="ECO:0007669"/>
    <property type="project" value="TreeGrafter"/>
</dbReference>
<evidence type="ECO:0000313" key="6">
    <source>
        <dbReference type="Proteomes" id="UP000002027"/>
    </source>
</evidence>
<feature type="modified residue" description="N6-(pyridoxal phosphate)lysine" evidence="3">
    <location>
        <position position="190"/>
    </location>
</feature>
<reference evidence="5 6" key="2">
    <citation type="journal article" date="2010" name="Stand. Genomic Sci.">
        <title>Complete genome sequence of Desulfohalobium retbaense type strain (HR(100)).</title>
        <authorList>
            <person name="Spring S."/>
            <person name="Nolan M."/>
            <person name="Lapidus A."/>
            <person name="Glavina Del Rio T."/>
            <person name="Copeland A."/>
            <person name="Tice H."/>
            <person name="Cheng J.F."/>
            <person name="Lucas S."/>
            <person name="Land M."/>
            <person name="Chen F."/>
            <person name="Bruce D."/>
            <person name="Goodwin L."/>
            <person name="Pitluck S."/>
            <person name="Ivanova N."/>
            <person name="Mavromatis K."/>
            <person name="Mikhailova N."/>
            <person name="Pati A."/>
            <person name="Chen A."/>
            <person name="Palaniappan K."/>
            <person name="Hauser L."/>
            <person name="Chang Y.J."/>
            <person name="Jeffries C.D."/>
            <person name="Munk C."/>
            <person name="Kiss H."/>
            <person name="Chain P."/>
            <person name="Han C."/>
            <person name="Brettin T."/>
            <person name="Detter J.C."/>
            <person name="Schuler E."/>
            <person name="Goker M."/>
            <person name="Rohde M."/>
            <person name="Bristow J."/>
            <person name="Eisen J.A."/>
            <person name="Markowitz V."/>
            <person name="Hugenholtz P."/>
            <person name="Kyrpides N.C."/>
            <person name="Klenk H.P."/>
        </authorList>
    </citation>
    <scope>NUCLEOTIDE SEQUENCE [LARGE SCALE GENOMIC DNA]</scope>
    <source>
        <strain evidence="6">ATCC 49802 / DSM 20745 / S 6022</strain>
    </source>
</reference>
<sequence length="378" mass="40713">MVTKQSPQEEKVIPIAQVRFDSGEIDAAVAVLRSGNVRQGKVTRELEERFAAMVGARHAVAVSSGTAALHLAWLALLEPGDEVLVPAFTFIATASTVVFAGGRPIFCDVDPATATLDLEDAARRLTPRTRAIAPVHLYGGACDVDGIQRLAREHGLRIVWDAAQAHGTSVNGRDVGSFADMVCYSFYPTKNMTTGEGGMITTNDDALAERLRLLRSHGQERKYEHTLLGLNYRLTDVQAAIGLVQLDQLPGWLEQRRANARRLDALLAGLPGITTPTSLPGVEHSYHQYTIQIDAAAAGITRDDLQAALAARGIQSAVHYPRPLHRQPVFAPEHGATSLPVSERLAESVLSLPVHPALTEDDLERIGASVRSIVLGEA</sequence>
<dbReference type="PANTHER" id="PTHR30244:SF34">
    <property type="entry name" value="DTDP-4-AMINO-4,6-DIDEOXYGALACTOSE TRANSAMINASE"/>
    <property type="match status" value="1"/>
</dbReference>
<name>D1C8M9_SPHTD</name>
<dbReference type="CDD" id="cd00616">
    <property type="entry name" value="AHBA_syn"/>
    <property type="match status" value="1"/>
</dbReference>
<feature type="active site" description="Proton acceptor" evidence="2">
    <location>
        <position position="190"/>
    </location>
</feature>
<proteinExistence type="inferred from homology"/>
<dbReference type="AlphaFoldDB" id="D1C8M9"/>
<dbReference type="KEGG" id="sti:Sthe_2758"/>
<dbReference type="PANTHER" id="PTHR30244">
    <property type="entry name" value="TRANSAMINASE"/>
    <property type="match status" value="1"/>
</dbReference>
<evidence type="ECO:0000256" key="2">
    <source>
        <dbReference type="PIRSR" id="PIRSR000390-1"/>
    </source>
</evidence>
<dbReference type="eggNOG" id="COG0399">
    <property type="taxonomic scope" value="Bacteria"/>
</dbReference>
<dbReference type="EMBL" id="CP001824">
    <property type="protein sequence ID" value="ACZ40172.1"/>
    <property type="molecule type" value="Genomic_DNA"/>
</dbReference>
<evidence type="ECO:0000256" key="1">
    <source>
        <dbReference type="ARBA" id="ARBA00037999"/>
    </source>
</evidence>
<reference evidence="6" key="1">
    <citation type="submission" date="2009-11" db="EMBL/GenBank/DDBJ databases">
        <title>The complete chromosome 2 of Sphaerobacter thermophilus DSM 20745.</title>
        <authorList>
            <person name="Lucas S."/>
            <person name="Copeland A."/>
            <person name="Lapidus A."/>
            <person name="Glavina del Rio T."/>
            <person name="Dalin E."/>
            <person name="Tice H."/>
            <person name="Bruce D."/>
            <person name="Goodwin L."/>
            <person name="Pitluck S."/>
            <person name="Kyrpides N."/>
            <person name="Mavromatis K."/>
            <person name="Ivanova N."/>
            <person name="Mikhailova N."/>
            <person name="LaButti K.M."/>
            <person name="Clum A."/>
            <person name="Sun H.I."/>
            <person name="Brettin T."/>
            <person name="Detter J.C."/>
            <person name="Han C."/>
            <person name="Larimer F."/>
            <person name="Land M."/>
            <person name="Hauser L."/>
            <person name="Markowitz V."/>
            <person name="Cheng J.F."/>
            <person name="Hugenholtz P."/>
            <person name="Woyke T."/>
            <person name="Wu D."/>
            <person name="Steenblock K."/>
            <person name="Schneider S."/>
            <person name="Pukall R."/>
            <person name="Goeker M."/>
            <person name="Klenk H.P."/>
            <person name="Eisen J.A."/>
        </authorList>
    </citation>
    <scope>NUCLEOTIDE SEQUENCE [LARGE SCALE GENOMIC DNA]</scope>
    <source>
        <strain evidence="6">ATCC 49802 / DSM 20745 / S 6022</strain>
    </source>
</reference>
<dbReference type="Pfam" id="PF01041">
    <property type="entry name" value="DegT_DnrJ_EryC1"/>
    <property type="match status" value="1"/>
</dbReference>
<dbReference type="InterPro" id="IPR015421">
    <property type="entry name" value="PyrdxlP-dep_Trfase_major"/>
</dbReference>
<comment type="similarity">
    <text evidence="1 4">Belongs to the DegT/DnrJ/EryC1 family.</text>
</comment>
<dbReference type="InterPro" id="IPR015424">
    <property type="entry name" value="PyrdxlP-dep_Trfase"/>
</dbReference>
<dbReference type="PIRSF" id="PIRSF000390">
    <property type="entry name" value="PLP_StrS"/>
    <property type="match status" value="1"/>
</dbReference>
<evidence type="ECO:0000256" key="3">
    <source>
        <dbReference type="PIRSR" id="PIRSR000390-2"/>
    </source>
</evidence>
<evidence type="ECO:0000256" key="4">
    <source>
        <dbReference type="RuleBase" id="RU004508"/>
    </source>
</evidence>
<evidence type="ECO:0000313" key="5">
    <source>
        <dbReference type="EMBL" id="ACZ40172.1"/>
    </source>
</evidence>
<dbReference type="Gene3D" id="3.90.1150.10">
    <property type="entry name" value="Aspartate Aminotransferase, domain 1"/>
    <property type="match status" value="1"/>
</dbReference>
<gene>
    <name evidence="5" type="ordered locus">Sthe_2758</name>
</gene>
<keyword evidence="3 4" id="KW-0663">Pyridoxal phosphate</keyword>
<keyword evidence="5" id="KW-0032">Aminotransferase</keyword>
<organism evidence="5 6">
    <name type="scientific">Sphaerobacter thermophilus (strain ATCC 49802 / DSM 20745 / KCCM 41009 / NCIMB 13125 / S 6022)</name>
    <dbReference type="NCBI Taxonomy" id="479434"/>
    <lineage>
        <taxon>Bacteria</taxon>
        <taxon>Pseudomonadati</taxon>
        <taxon>Thermomicrobiota</taxon>
        <taxon>Thermomicrobia</taxon>
        <taxon>Sphaerobacterales</taxon>
        <taxon>Sphaerobacterineae</taxon>
        <taxon>Sphaerobacteraceae</taxon>
        <taxon>Sphaerobacter</taxon>
    </lineage>
</organism>
<dbReference type="GO" id="GO:0030170">
    <property type="term" value="F:pyridoxal phosphate binding"/>
    <property type="evidence" value="ECO:0007669"/>
    <property type="project" value="TreeGrafter"/>
</dbReference>
<keyword evidence="6" id="KW-1185">Reference proteome</keyword>
<dbReference type="Gene3D" id="3.40.640.10">
    <property type="entry name" value="Type I PLP-dependent aspartate aminotransferase-like (Major domain)"/>
    <property type="match status" value="1"/>
</dbReference>
<dbReference type="SUPFAM" id="SSF53383">
    <property type="entry name" value="PLP-dependent transferases"/>
    <property type="match status" value="1"/>
</dbReference>
<dbReference type="InterPro" id="IPR000653">
    <property type="entry name" value="DegT/StrS_aminotransferase"/>
</dbReference>
<dbReference type="InParanoid" id="D1C8M9"/>